<protein>
    <submittedName>
        <fullName evidence="5">AraC family transcriptional regulator</fullName>
    </submittedName>
</protein>
<accession>A0A3A9ZSV0</accession>
<evidence type="ECO:0000313" key="6">
    <source>
        <dbReference type="Proteomes" id="UP000281726"/>
    </source>
</evidence>
<keyword evidence="2" id="KW-0238">DNA-binding</keyword>
<proteinExistence type="predicted"/>
<keyword evidence="1" id="KW-0805">Transcription regulation</keyword>
<dbReference type="RefSeq" id="WP_120725674.1">
    <property type="nucleotide sequence ID" value="NZ_RBAK01000001.1"/>
</dbReference>
<sequence>MDEVVVGLPEPRLRRYVGRYVGYRESVSGPLVRHEAAGAFVVLILGWGAPLDVVDPRAAGRGAYAVDSFVAGPFDGYCETSTTGVGAAVQMLLTPLAARRILAAPLGELANRAVGVDRWPEGWLDRLRARLAEEPTWPGRFALLDATLAARLAGTDPVDPRLVWAWRRLAGAGGPVRVGELAEEVGWSRRHLTVRFHREVGLSPRTTVRLLRFQRTYAVLRRGLAVCDLVPDLVAEEVPPAGSWAHLAVRYGYYDQAHLIRDFREFAGATPAALFPAGSHSSNRG</sequence>
<dbReference type="PANTHER" id="PTHR46796:SF15">
    <property type="entry name" value="BLL1074 PROTEIN"/>
    <property type="match status" value="1"/>
</dbReference>
<keyword evidence="3" id="KW-0804">Transcription</keyword>
<evidence type="ECO:0000256" key="2">
    <source>
        <dbReference type="ARBA" id="ARBA00023125"/>
    </source>
</evidence>
<dbReference type="PROSITE" id="PS01124">
    <property type="entry name" value="HTH_ARAC_FAMILY_2"/>
    <property type="match status" value="1"/>
</dbReference>
<dbReference type="AlphaFoldDB" id="A0A3A9ZSV0"/>
<reference evidence="5 6" key="1">
    <citation type="journal article" date="2004" name="Syst. Appl. Microbiol.">
        <title>Cryptoendolithic actinomycetes from antarctic sandstone rock samples: Micromonospora endolithica sp. nov. and two isolates related to Micromonospora coerulea Jensen 1932.</title>
        <authorList>
            <person name="Hirsch P."/>
            <person name="Mevs U."/>
            <person name="Kroppenstedt R.M."/>
            <person name="Schumann P."/>
            <person name="Stackebrandt E."/>
        </authorList>
    </citation>
    <scope>NUCLEOTIDE SEQUENCE [LARGE SCALE GENOMIC DNA]</scope>
    <source>
        <strain evidence="5 6">JCM 12677</strain>
    </source>
</reference>
<dbReference type="EMBL" id="RBAK01000001">
    <property type="protein sequence ID" value="RKN51299.1"/>
    <property type="molecule type" value="Genomic_DNA"/>
</dbReference>
<dbReference type="Proteomes" id="UP000281726">
    <property type="component" value="Unassembled WGS sequence"/>
</dbReference>
<dbReference type="OrthoDB" id="2559672at2"/>
<dbReference type="GO" id="GO:0043565">
    <property type="term" value="F:sequence-specific DNA binding"/>
    <property type="evidence" value="ECO:0007669"/>
    <property type="project" value="InterPro"/>
</dbReference>
<comment type="caution">
    <text evidence="5">The sequence shown here is derived from an EMBL/GenBank/DDBJ whole genome shotgun (WGS) entry which is preliminary data.</text>
</comment>
<evidence type="ECO:0000256" key="1">
    <source>
        <dbReference type="ARBA" id="ARBA00023015"/>
    </source>
</evidence>
<dbReference type="InterPro" id="IPR018060">
    <property type="entry name" value="HTH_AraC"/>
</dbReference>
<keyword evidence="6" id="KW-1185">Reference proteome</keyword>
<dbReference type="InterPro" id="IPR050204">
    <property type="entry name" value="AraC_XylS_family_regulators"/>
</dbReference>
<evidence type="ECO:0000259" key="4">
    <source>
        <dbReference type="PROSITE" id="PS01124"/>
    </source>
</evidence>
<name>A0A3A9ZSV0_9ACTN</name>
<evidence type="ECO:0000256" key="3">
    <source>
        <dbReference type="ARBA" id="ARBA00023163"/>
    </source>
</evidence>
<organism evidence="5 6">
    <name type="scientific">Micromonospora endolithica</name>
    <dbReference type="NCBI Taxonomy" id="230091"/>
    <lineage>
        <taxon>Bacteria</taxon>
        <taxon>Bacillati</taxon>
        <taxon>Actinomycetota</taxon>
        <taxon>Actinomycetes</taxon>
        <taxon>Micromonosporales</taxon>
        <taxon>Micromonosporaceae</taxon>
        <taxon>Micromonospora</taxon>
    </lineage>
</organism>
<dbReference type="SMART" id="SM00342">
    <property type="entry name" value="HTH_ARAC"/>
    <property type="match status" value="1"/>
</dbReference>
<dbReference type="GO" id="GO:0003700">
    <property type="term" value="F:DNA-binding transcription factor activity"/>
    <property type="evidence" value="ECO:0007669"/>
    <property type="project" value="InterPro"/>
</dbReference>
<dbReference type="Gene3D" id="1.10.10.60">
    <property type="entry name" value="Homeodomain-like"/>
    <property type="match status" value="1"/>
</dbReference>
<gene>
    <name evidence="5" type="ORF">D7223_02710</name>
</gene>
<evidence type="ECO:0000313" key="5">
    <source>
        <dbReference type="EMBL" id="RKN51299.1"/>
    </source>
</evidence>
<dbReference type="PANTHER" id="PTHR46796">
    <property type="entry name" value="HTH-TYPE TRANSCRIPTIONAL ACTIVATOR RHAS-RELATED"/>
    <property type="match status" value="1"/>
</dbReference>
<feature type="domain" description="HTH araC/xylS-type" evidence="4">
    <location>
        <begin position="175"/>
        <end position="277"/>
    </location>
</feature>